<dbReference type="EMBL" id="KN880445">
    <property type="protein sequence ID" value="KIY72323.1"/>
    <property type="molecule type" value="Genomic_DNA"/>
</dbReference>
<dbReference type="OrthoDB" id="3038119at2759"/>
<dbReference type="AlphaFoldDB" id="A0A0D7BP52"/>
<gene>
    <name evidence="1" type="ORF">CYLTODRAFT_344295</name>
</gene>
<reference evidence="1 2" key="1">
    <citation type="journal article" date="2015" name="Fungal Genet. Biol.">
        <title>Evolution of novel wood decay mechanisms in Agaricales revealed by the genome sequences of Fistulina hepatica and Cylindrobasidium torrendii.</title>
        <authorList>
            <person name="Floudas D."/>
            <person name="Held B.W."/>
            <person name="Riley R."/>
            <person name="Nagy L.G."/>
            <person name="Koehler G."/>
            <person name="Ransdell A.S."/>
            <person name="Younus H."/>
            <person name="Chow J."/>
            <person name="Chiniquy J."/>
            <person name="Lipzen A."/>
            <person name="Tritt A."/>
            <person name="Sun H."/>
            <person name="Haridas S."/>
            <person name="LaButti K."/>
            <person name="Ohm R.A."/>
            <person name="Kues U."/>
            <person name="Blanchette R.A."/>
            <person name="Grigoriev I.V."/>
            <person name="Minto R.E."/>
            <person name="Hibbett D.S."/>
        </authorList>
    </citation>
    <scope>NUCLEOTIDE SEQUENCE [LARGE SCALE GENOMIC DNA]</scope>
    <source>
        <strain evidence="1 2">FP15055 ss-10</strain>
    </source>
</reference>
<evidence type="ECO:0000313" key="2">
    <source>
        <dbReference type="Proteomes" id="UP000054007"/>
    </source>
</evidence>
<proteinExistence type="predicted"/>
<evidence type="ECO:0000313" key="1">
    <source>
        <dbReference type="EMBL" id="KIY72323.1"/>
    </source>
</evidence>
<protein>
    <submittedName>
        <fullName evidence="1">Uncharacterized protein</fullName>
    </submittedName>
</protein>
<keyword evidence="2" id="KW-1185">Reference proteome</keyword>
<name>A0A0D7BP52_9AGAR</name>
<organism evidence="1 2">
    <name type="scientific">Cylindrobasidium torrendii FP15055 ss-10</name>
    <dbReference type="NCBI Taxonomy" id="1314674"/>
    <lineage>
        <taxon>Eukaryota</taxon>
        <taxon>Fungi</taxon>
        <taxon>Dikarya</taxon>
        <taxon>Basidiomycota</taxon>
        <taxon>Agaricomycotina</taxon>
        <taxon>Agaricomycetes</taxon>
        <taxon>Agaricomycetidae</taxon>
        <taxon>Agaricales</taxon>
        <taxon>Marasmiineae</taxon>
        <taxon>Physalacriaceae</taxon>
        <taxon>Cylindrobasidium</taxon>
    </lineage>
</organism>
<accession>A0A0D7BP52</accession>
<sequence length="92" mass="11164">MPSYEERKKLQEKYQIDRRHLYDYLHSRGLRVRQEDKYGNLPYRKKQTKAHKPAKVSPLGLLYPVFPHCSSRTLHLRRPRRPDREPRANVDP</sequence>
<dbReference type="Proteomes" id="UP000054007">
    <property type="component" value="Unassembled WGS sequence"/>
</dbReference>